<dbReference type="InterPro" id="IPR053967">
    <property type="entry name" value="LlgE_F_G-like_D1"/>
</dbReference>
<dbReference type="GO" id="GO:0009425">
    <property type="term" value="C:bacterial-type flagellum basal body"/>
    <property type="evidence" value="ECO:0007669"/>
    <property type="project" value="UniProtKB-SubCell"/>
</dbReference>
<organism evidence="10 11">
    <name type="scientific">Tepidibacter formicigenes DSM 15518</name>
    <dbReference type="NCBI Taxonomy" id="1123349"/>
    <lineage>
        <taxon>Bacteria</taxon>
        <taxon>Bacillati</taxon>
        <taxon>Bacillota</taxon>
        <taxon>Clostridia</taxon>
        <taxon>Peptostreptococcales</taxon>
        <taxon>Peptostreptococcaceae</taxon>
        <taxon>Tepidibacter</taxon>
    </lineage>
</organism>
<keyword evidence="10" id="KW-0282">Flagellum</keyword>
<dbReference type="InterPro" id="IPR011491">
    <property type="entry name" value="FlgE_D2"/>
</dbReference>
<keyword evidence="11" id="KW-1185">Reference proteome</keyword>
<evidence type="ECO:0000256" key="2">
    <source>
        <dbReference type="ARBA" id="ARBA00009677"/>
    </source>
</evidence>
<keyword evidence="10" id="KW-0966">Cell projection</keyword>
<dbReference type="Pfam" id="PF22692">
    <property type="entry name" value="LlgE_F_G_D1"/>
    <property type="match status" value="1"/>
</dbReference>
<evidence type="ECO:0000313" key="11">
    <source>
        <dbReference type="Proteomes" id="UP000242497"/>
    </source>
</evidence>
<feature type="domain" description="Flagellar hook protein FlgE/F/G-like D1" evidence="9">
    <location>
        <begin position="95"/>
        <end position="139"/>
    </location>
</feature>
<dbReference type="NCBIfam" id="TIGR03506">
    <property type="entry name" value="FlgEFG_subfam"/>
    <property type="match status" value="1"/>
</dbReference>
<dbReference type="GO" id="GO:0005829">
    <property type="term" value="C:cytosol"/>
    <property type="evidence" value="ECO:0007669"/>
    <property type="project" value="TreeGrafter"/>
</dbReference>
<dbReference type="InterPro" id="IPR037925">
    <property type="entry name" value="FlgE/F/G-like"/>
</dbReference>
<proteinExistence type="inferred from homology"/>
<dbReference type="InterPro" id="IPR001444">
    <property type="entry name" value="Flag_bb_rod_N"/>
</dbReference>
<evidence type="ECO:0000256" key="1">
    <source>
        <dbReference type="ARBA" id="ARBA00004117"/>
    </source>
</evidence>
<keyword evidence="10" id="KW-0969">Cilium</keyword>
<comment type="subcellular location">
    <subcellularLocation>
        <location evidence="1 5">Bacterial flagellum basal body</location>
    </subcellularLocation>
</comment>
<reference evidence="11" key="1">
    <citation type="submission" date="2016-11" db="EMBL/GenBank/DDBJ databases">
        <authorList>
            <person name="Varghese N."/>
            <person name="Submissions S."/>
        </authorList>
    </citation>
    <scope>NUCLEOTIDE SEQUENCE [LARGE SCALE GENOMIC DNA]</scope>
    <source>
        <strain evidence="11">DSM 15518</strain>
    </source>
</reference>
<dbReference type="GO" id="GO:0071978">
    <property type="term" value="P:bacterial-type flagellum-dependent swarming motility"/>
    <property type="evidence" value="ECO:0007669"/>
    <property type="project" value="TreeGrafter"/>
</dbReference>
<evidence type="ECO:0000259" key="6">
    <source>
        <dbReference type="Pfam" id="PF00460"/>
    </source>
</evidence>
<dbReference type="STRING" id="1123349.SAMN02744037_00033"/>
<dbReference type="Pfam" id="PF07559">
    <property type="entry name" value="FlgE_D2"/>
    <property type="match status" value="1"/>
</dbReference>
<dbReference type="OrthoDB" id="9804559at2"/>
<dbReference type="PANTHER" id="PTHR30435:SF1">
    <property type="entry name" value="FLAGELLAR HOOK PROTEIN FLGE"/>
    <property type="match status" value="1"/>
</dbReference>
<feature type="domain" description="Flagellar basal body rod protein N-terminal" evidence="6">
    <location>
        <begin position="5"/>
        <end position="35"/>
    </location>
</feature>
<comment type="function">
    <text evidence="5">A flexible structure which links the flagellar filament to the drive apparatus in the basal body.</text>
</comment>
<gene>
    <name evidence="10" type="ORF">SAMN02744037_00033</name>
</gene>
<dbReference type="GO" id="GO:0009424">
    <property type="term" value="C:bacterial-type flagellum hook"/>
    <property type="evidence" value="ECO:0007669"/>
    <property type="project" value="TreeGrafter"/>
</dbReference>
<dbReference type="Pfam" id="PF06429">
    <property type="entry name" value="Flg_bbr_C"/>
    <property type="match status" value="1"/>
</dbReference>
<evidence type="ECO:0000259" key="7">
    <source>
        <dbReference type="Pfam" id="PF06429"/>
    </source>
</evidence>
<keyword evidence="4 5" id="KW-0975">Bacterial flagellum</keyword>
<dbReference type="EMBL" id="FRAE01000004">
    <property type="protein sequence ID" value="SHJ43320.1"/>
    <property type="molecule type" value="Genomic_DNA"/>
</dbReference>
<dbReference type="Proteomes" id="UP000242497">
    <property type="component" value="Unassembled WGS sequence"/>
</dbReference>
<evidence type="ECO:0000256" key="4">
    <source>
        <dbReference type="ARBA" id="ARBA00023143"/>
    </source>
</evidence>
<dbReference type="InterPro" id="IPR010930">
    <property type="entry name" value="Flg_bb/hook_C_dom"/>
</dbReference>
<dbReference type="InterPro" id="IPR020013">
    <property type="entry name" value="Flagellar_FlgE/F/G"/>
</dbReference>
<feature type="domain" description="Flagellar hook protein FlgE D2" evidence="8">
    <location>
        <begin position="238"/>
        <end position="385"/>
    </location>
</feature>
<evidence type="ECO:0000259" key="9">
    <source>
        <dbReference type="Pfam" id="PF22692"/>
    </source>
</evidence>
<dbReference type="Pfam" id="PF00460">
    <property type="entry name" value="Flg_bb_rod"/>
    <property type="match status" value="1"/>
</dbReference>
<dbReference type="SUPFAM" id="SSF117143">
    <property type="entry name" value="Flagellar hook protein flgE"/>
    <property type="match status" value="1"/>
</dbReference>
<dbReference type="AlphaFoldDB" id="A0A1M6J9J2"/>
<dbReference type="PANTHER" id="PTHR30435">
    <property type="entry name" value="FLAGELLAR PROTEIN"/>
    <property type="match status" value="1"/>
</dbReference>
<evidence type="ECO:0000256" key="5">
    <source>
        <dbReference type="RuleBase" id="RU362116"/>
    </source>
</evidence>
<name>A0A1M6J9J2_9FIRM</name>
<accession>A0A1M6J9J2</accession>
<evidence type="ECO:0000256" key="3">
    <source>
        <dbReference type="ARBA" id="ARBA00019015"/>
    </source>
</evidence>
<sequence>MMRSMYSAVSSLRAHQTKMDVIGNNIANVNTVGFKGSRVTFKETFAQTVKGAGGAQDGRGGTNPMQIGLGADVASIDTIQRRGAVERTDNPTDLMINGDGYFMVSDDINFLNRYYTRAGNFMLDEGGSLVTQDGYKVLGYMADETGRLKSSLEGLKIDKSLVYPPQATRPSDPPIPGEEIVTFKGNLDSNTTSFGEIDASGNIQNEKGAIVGDSNGGAAIYSFDTELSKAAGKPIYAQKNEDLSQSLARETTIEVFDDFGNVHQLKMLFTKIGVDSTNDQSVWKVDAIYMDQDGAMIANNTTNKYTADGKPDTTDVSNGFNYNGGNSFILKFDKNGKVVGDSKMTFNIGKDLTDGADALVFDMDLSNLTQFADKSNADASFIKGYKQGSLSEYAIAPNGEVIGMFDNGQRRLLGRVAIANFKNPSGLQRFQSNMFLETRNSGNAVIGKPGQDGFAGLNPGSLEMSNVDLGQEFTNMITTQRGFQANSRVITTTDQMLEELVNLKR</sequence>
<feature type="domain" description="Flagellar basal-body/hook protein C-terminal" evidence="7">
    <location>
        <begin position="459"/>
        <end position="503"/>
    </location>
</feature>
<protein>
    <recommendedName>
        <fullName evidence="3 5">Flagellar hook protein FlgE</fullName>
    </recommendedName>
</protein>
<dbReference type="Gene3D" id="2.60.98.20">
    <property type="entry name" value="Flagellar hook protein FlgE"/>
    <property type="match status" value="1"/>
</dbReference>
<evidence type="ECO:0000259" key="8">
    <source>
        <dbReference type="Pfam" id="PF07559"/>
    </source>
</evidence>
<comment type="similarity">
    <text evidence="2 5">Belongs to the flagella basal body rod proteins family.</text>
</comment>
<dbReference type="InterPro" id="IPR037058">
    <property type="entry name" value="Falgellar_hook_FlgE_sf"/>
</dbReference>
<evidence type="ECO:0000313" key="10">
    <source>
        <dbReference type="EMBL" id="SHJ43320.1"/>
    </source>
</evidence>
<dbReference type="RefSeq" id="WP_072886390.1">
    <property type="nucleotide sequence ID" value="NZ_FRAE01000004.1"/>
</dbReference>